<evidence type="ECO:0000256" key="1">
    <source>
        <dbReference type="ARBA" id="ARBA00023015"/>
    </source>
</evidence>
<dbReference type="Gene3D" id="1.20.120.530">
    <property type="entry name" value="GntR ligand-binding domain-like"/>
    <property type="match status" value="1"/>
</dbReference>
<dbReference type="Pfam" id="PF07729">
    <property type="entry name" value="FCD"/>
    <property type="match status" value="1"/>
</dbReference>
<evidence type="ECO:0000313" key="6">
    <source>
        <dbReference type="Proteomes" id="UP000252255"/>
    </source>
</evidence>
<dbReference type="InterPro" id="IPR036388">
    <property type="entry name" value="WH-like_DNA-bd_sf"/>
</dbReference>
<evidence type="ECO:0000313" key="5">
    <source>
        <dbReference type="EMBL" id="RCK48832.1"/>
    </source>
</evidence>
<dbReference type="SMART" id="SM00895">
    <property type="entry name" value="FCD"/>
    <property type="match status" value="1"/>
</dbReference>
<dbReference type="InterPro" id="IPR036390">
    <property type="entry name" value="WH_DNA-bd_sf"/>
</dbReference>
<comment type="caution">
    <text evidence="5">The sequence shown here is derived from an EMBL/GenBank/DDBJ whole genome shotgun (WGS) entry which is preliminary data.</text>
</comment>
<dbReference type="EMBL" id="JPWI01000001">
    <property type="protein sequence ID" value="RCK48832.1"/>
    <property type="molecule type" value="Genomic_DNA"/>
</dbReference>
<dbReference type="OrthoDB" id="9799812at2"/>
<dbReference type="InterPro" id="IPR011711">
    <property type="entry name" value="GntR_C"/>
</dbReference>
<proteinExistence type="predicted"/>
<dbReference type="SUPFAM" id="SSF48008">
    <property type="entry name" value="GntR ligand-binding domain-like"/>
    <property type="match status" value="1"/>
</dbReference>
<organism evidence="5 6">
    <name type="scientific">Thalassospira profundimaris</name>
    <dbReference type="NCBI Taxonomy" id="502049"/>
    <lineage>
        <taxon>Bacteria</taxon>
        <taxon>Pseudomonadati</taxon>
        <taxon>Pseudomonadota</taxon>
        <taxon>Alphaproteobacteria</taxon>
        <taxon>Rhodospirillales</taxon>
        <taxon>Thalassospiraceae</taxon>
        <taxon>Thalassospira</taxon>
    </lineage>
</organism>
<dbReference type="Proteomes" id="UP000252255">
    <property type="component" value="Unassembled WGS sequence"/>
</dbReference>
<accession>A0A367X817</accession>
<dbReference type="Gene3D" id="1.10.10.10">
    <property type="entry name" value="Winged helix-like DNA-binding domain superfamily/Winged helix DNA-binding domain"/>
    <property type="match status" value="1"/>
</dbReference>
<sequence length="294" mass="34460">MARSDQKFKTSFNTWLDSVAVGNCPETISGLARLLGVSRTLARSILQRAREIGLISEDSFPITFLRSTRKSDYFPNSDIRSLEEQLETDFMMWLRTMQPPPGSRLREAVLARQFGVSNTTVREFLIGLSRFGFIRKEPQRSWILEGFTEKYALELHEVRQMFETRAIRAVFTIPKEDPFWGKMLRIRQEHIQLRREIETRFIEFSELDSRFHRMLNAATGNRFMDGFQDSISLIFHFHYRWSNKNQVERIVLAIQEHLEIIDAILERDQDAAVKALERHLATANQTFLASINRD</sequence>
<keyword evidence="1" id="KW-0805">Transcription regulation</keyword>
<dbReference type="InterPro" id="IPR008920">
    <property type="entry name" value="TF_FadR/GntR_C"/>
</dbReference>
<evidence type="ECO:0000259" key="4">
    <source>
        <dbReference type="SMART" id="SM00895"/>
    </source>
</evidence>
<dbReference type="GO" id="GO:0003700">
    <property type="term" value="F:DNA-binding transcription factor activity"/>
    <property type="evidence" value="ECO:0007669"/>
    <property type="project" value="InterPro"/>
</dbReference>
<keyword evidence="3" id="KW-0804">Transcription</keyword>
<feature type="domain" description="GntR C-terminal" evidence="4">
    <location>
        <begin position="154"/>
        <end position="282"/>
    </location>
</feature>
<dbReference type="SUPFAM" id="SSF46785">
    <property type="entry name" value="Winged helix' DNA-binding domain"/>
    <property type="match status" value="1"/>
</dbReference>
<reference evidence="5 6" key="1">
    <citation type="submission" date="2014-07" db="EMBL/GenBank/DDBJ databases">
        <title>Draft genome sequence of Thalassospira profundimaris PR54-5.</title>
        <authorList>
            <person name="Lai Q."/>
            <person name="Shao Z."/>
        </authorList>
    </citation>
    <scope>NUCLEOTIDE SEQUENCE [LARGE SCALE GENOMIC DNA]</scope>
    <source>
        <strain evidence="5 6">PR54-5</strain>
    </source>
</reference>
<keyword evidence="2" id="KW-0238">DNA-binding</keyword>
<dbReference type="RefSeq" id="WP_114096138.1">
    <property type="nucleotide sequence ID" value="NZ_JPWI01000001.1"/>
</dbReference>
<dbReference type="Pfam" id="PF00392">
    <property type="entry name" value="GntR"/>
    <property type="match status" value="1"/>
</dbReference>
<dbReference type="InterPro" id="IPR000524">
    <property type="entry name" value="Tscrpt_reg_HTH_GntR"/>
</dbReference>
<name>A0A367X817_9PROT</name>
<dbReference type="PANTHER" id="PTHR43537">
    <property type="entry name" value="TRANSCRIPTIONAL REGULATOR, GNTR FAMILY"/>
    <property type="match status" value="1"/>
</dbReference>
<protein>
    <recommendedName>
        <fullName evidence="4">GntR C-terminal domain-containing protein</fullName>
    </recommendedName>
</protein>
<dbReference type="AlphaFoldDB" id="A0A367X817"/>
<dbReference type="GO" id="GO:0003677">
    <property type="term" value="F:DNA binding"/>
    <property type="evidence" value="ECO:0007669"/>
    <property type="project" value="UniProtKB-KW"/>
</dbReference>
<dbReference type="PANTHER" id="PTHR43537:SF51">
    <property type="entry name" value="HTH-TYPE TRANSCRIPTIONAL REGULATOR LGOR-RELATED"/>
    <property type="match status" value="1"/>
</dbReference>
<evidence type="ECO:0000256" key="2">
    <source>
        <dbReference type="ARBA" id="ARBA00023125"/>
    </source>
</evidence>
<gene>
    <name evidence="5" type="ORF">TH30_00390</name>
</gene>
<evidence type="ECO:0000256" key="3">
    <source>
        <dbReference type="ARBA" id="ARBA00023163"/>
    </source>
</evidence>